<sequence length="570" mass="64240">MVEDAITTSNKKNSNIPPEQNNSLFLTTQKPTQADFIMEMANKNAKFFHTSDYQSYAFIENCGHEEIWPLNSDVFERWIYSLFYRNTKKSPSRIAFQNAIKSLESKALFDGPEEKVSLRFGEKDGAIYVDLANKSSDQVKITKDGWEIISLSKSPVKFRRMKGMLQLPEPKQGKSLEILKSMLNIDSEEDLIMIASWLIGAMRPSGPFPILILQGVQGSSKSTTAQMLKCLIDPSMVPIRTLPTSDWDLAISADASWLLNYDNLSKLTPKMSDAFCRVATGGGFGIRSRYTNRSEELFYSVRPMILNGIPDLAERHDLADRSLFINLPAMPAEKRKPESELWREFYDEQPYLLGALFNAVSVALKNYDNVKVSSLPRMADFAKWVIAAEPALSWGEGSFMKAYDENRKRAIEAAIESDHVASAVIRLVNETKKWSGTPTELKTVLDMYAPEQNGWKVDWPKASNVLSNRLMRAQSFLETKGIKVERGKSGNRNITISMSEQSTSQTGQEKKKAKYAARLKDNHDDMASSGKRLRYEIAAEAEIASKQLGLEDECADNTTATKIEYEEVEI</sequence>
<feature type="region of interest" description="Disordered" evidence="1">
    <location>
        <begin position="1"/>
        <end position="23"/>
    </location>
</feature>
<protein>
    <recommendedName>
        <fullName evidence="3">ATP-binding protein</fullName>
    </recommendedName>
</protein>
<evidence type="ECO:0000313" key="2">
    <source>
        <dbReference type="EMBL" id="CBX27137.1"/>
    </source>
</evidence>
<dbReference type="AlphaFoldDB" id="E1Y993"/>
<reference evidence="2" key="1">
    <citation type="journal article" date="2011" name="Environ. Microbiol.">
        <title>Genomic insights into the metabolic potential of the polycyclic aromatic hydrocarbon degrading sulfate-reducing Deltaproteobacterium N47.</title>
        <authorList>
            <person name="Bergmann F."/>
            <person name="Selesi D."/>
            <person name="Weinmaier T."/>
            <person name="Tischler P."/>
            <person name="Rattei T."/>
            <person name="Meckenstock R.U."/>
        </authorList>
    </citation>
    <scope>NUCLEOTIDE SEQUENCE</scope>
</reference>
<evidence type="ECO:0008006" key="3">
    <source>
        <dbReference type="Google" id="ProtNLM"/>
    </source>
</evidence>
<dbReference type="EMBL" id="FR695864">
    <property type="protein sequence ID" value="CBX27137.1"/>
    <property type="molecule type" value="Genomic_DNA"/>
</dbReference>
<proteinExistence type="predicted"/>
<organism evidence="2">
    <name type="scientific">uncultured Desulfobacterium sp</name>
    <dbReference type="NCBI Taxonomy" id="201089"/>
    <lineage>
        <taxon>Bacteria</taxon>
        <taxon>Pseudomonadati</taxon>
        <taxon>Thermodesulfobacteriota</taxon>
        <taxon>Desulfobacteria</taxon>
        <taxon>Desulfobacterales</taxon>
        <taxon>Desulfobacteriaceae</taxon>
        <taxon>Desulfobacterium</taxon>
        <taxon>environmental samples</taxon>
    </lineage>
</organism>
<name>E1Y993_9BACT</name>
<accession>E1Y993</accession>
<gene>
    <name evidence="2" type="ORF">N47_A11660</name>
</gene>
<evidence type="ECO:0000256" key="1">
    <source>
        <dbReference type="SAM" id="MobiDB-lite"/>
    </source>
</evidence>